<reference evidence="1 2" key="1">
    <citation type="journal article" date="2015" name="Nature">
        <title>rRNA introns, odd ribosomes, and small enigmatic genomes across a large radiation of phyla.</title>
        <authorList>
            <person name="Brown C.T."/>
            <person name="Hug L.A."/>
            <person name="Thomas B.C."/>
            <person name="Sharon I."/>
            <person name="Castelle C.J."/>
            <person name="Singh A."/>
            <person name="Wilkins M.J."/>
            <person name="Williams K.H."/>
            <person name="Banfield J.F."/>
        </authorList>
    </citation>
    <scope>NUCLEOTIDE SEQUENCE [LARGE SCALE GENOMIC DNA]</scope>
</reference>
<proteinExistence type="predicted"/>
<dbReference type="EMBL" id="LBPV01000039">
    <property type="protein sequence ID" value="KKP64807.1"/>
    <property type="molecule type" value="Genomic_DNA"/>
</dbReference>
<gene>
    <name evidence="1" type="ORF">UR61_C0039G0004</name>
</gene>
<accession>A0A0G0EBM6</accession>
<protein>
    <submittedName>
        <fullName evidence="1">Uncharacterized protein</fullName>
    </submittedName>
</protein>
<evidence type="ECO:0000313" key="2">
    <source>
        <dbReference type="Proteomes" id="UP000033866"/>
    </source>
</evidence>
<sequence>MPSALIGWKVYRRDVSTDISTLIATVGTGISTYIDYGVSAYRTYIYEILPYTEGTIGAPLITNSIETNFFGWYLMPYDIAINGGKVFKFDFNLDSSDLSNEVDVKIYETYTKKPSVGMTDRDYLTGTISCIAGTINVDGTLYQPTDYISELRSFINNKKPKILKSRKGDVWKVVTYGMPQSFNDEVGEQITTITFNFSEVN</sequence>
<dbReference type="Proteomes" id="UP000033866">
    <property type="component" value="Unassembled WGS sequence"/>
</dbReference>
<comment type="caution">
    <text evidence="1">The sequence shown here is derived from an EMBL/GenBank/DDBJ whole genome shotgun (WGS) entry which is preliminary data.</text>
</comment>
<name>A0A0G0EBM6_9BACT</name>
<evidence type="ECO:0000313" key="1">
    <source>
        <dbReference type="EMBL" id="KKP64807.1"/>
    </source>
</evidence>
<dbReference type="AlphaFoldDB" id="A0A0G0EBM6"/>
<organism evidence="1 2">
    <name type="scientific">candidate division WS6 bacterium GW2011_GWE1_34_7</name>
    <dbReference type="NCBI Taxonomy" id="1619093"/>
    <lineage>
        <taxon>Bacteria</taxon>
        <taxon>Candidatus Dojkabacteria</taxon>
    </lineage>
</organism>